<dbReference type="InterPro" id="IPR013840">
    <property type="entry name" value="DNAligase_N"/>
</dbReference>
<evidence type="ECO:0000256" key="6">
    <source>
        <dbReference type="ARBA" id="ARBA00022723"/>
    </source>
</evidence>
<dbReference type="InterPro" id="IPR001679">
    <property type="entry name" value="DNA_ligase"/>
</dbReference>
<dbReference type="EC" id="6.5.1.2" evidence="2 14"/>
<evidence type="ECO:0000256" key="3">
    <source>
        <dbReference type="ARBA" id="ARBA00013308"/>
    </source>
</evidence>
<dbReference type="PROSITE" id="PS01056">
    <property type="entry name" value="DNA_LIGASE_N2"/>
    <property type="match status" value="1"/>
</dbReference>
<dbReference type="Gene3D" id="3.30.470.30">
    <property type="entry name" value="DNA ligase/mRNA capping enzyme"/>
    <property type="match status" value="1"/>
</dbReference>
<evidence type="ECO:0000256" key="11">
    <source>
        <dbReference type="ARBA" id="ARBA00023204"/>
    </source>
</evidence>
<evidence type="ECO:0000256" key="13">
    <source>
        <dbReference type="ARBA" id="ARBA00060881"/>
    </source>
</evidence>
<feature type="active site" description="N6-AMP-lysine intermediate" evidence="14">
    <location>
        <position position="112"/>
    </location>
</feature>
<dbReference type="Gene3D" id="1.10.287.610">
    <property type="entry name" value="Helix hairpin bin"/>
    <property type="match status" value="1"/>
</dbReference>
<dbReference type="Proteomes" id="UP000001601">
    <property type="component" value="Unassembled WGS sequence"/>
</dbReference>
<dbReference type="InterPro" id="IPR004149">
    <property type="entry name" value="Znf_DNAligase_C4"/>
</dbReference>
<name>A3XM77_LEEBM</name>
<comment type="cofactor">
    <cofactor evidence="14">
        <name>Mg(2+)</name>
        <dbReference type="ChEBI" id="CHEBI:18420"/>
    </cofactor>
    <cofactor evidence="14">
        <name>Mn(2+)</name>
        <dbReference type="ChEBI" id="CHEBI:29035"/>
    </cofactor>
</comment>
<evidence type="ECO:0000256" key="5">
    <source>
        <dbReference type="ARBA" id="ARBA00022705"/>
    </source>
</evidence>
<dbReference type="SUPFAM" id="SSF56091">
    <property type="entry name" value="DNA ligase/mRNA capping enzyme, catalytic domain"/>
    <property type="match status" value="1"/>
</dbReference>
<evidence type="ECO:0000256" key="8">
    <source>
        <dbReference type="ARBA" id="ARBA00022833"/>
    </source>
</evidence>
<dbReference type="SUPFAM" id="SSF50249">
    <property type="entry name" value="Nucleic acid-binding proteins"/>
    <property type="match status" value="1"/>
</dbReference>
<dbReference type="Pfam" id="PF03120">
    <property type="entry name" value="OB_DNA_ligase"/>
    <property type="match status" value="1"/>
</dbReference>
<proteinExistence type="inferred from homology"/>
<keyword evidence="10 14" id="KW-0520">NAD</keyword>
<feature type="binding site" evidence="14">
    <location>
        <position position="133"/>
    </location>
    <ligand>
        <name>NAD(+)</name>
        <dbReference type="ChEBI" id="CHEBI:57540"/>
    </ligand>
</feature>
<dbReference type="InterPro" id="IPR004150">
    <property type="entry name" value="NAD_DNA_ligase_OB"/>
</dbReference>
<dbReference type="eggNOG" id="COG0272">
    <property type="taxonomic scope" value="Bacteria"/>
</dbReference>
<dbReference type="PANTHER" id="PTHR23389:SF9">
    <property type="entry name" value="DNA LIGASE"/>
    <property type="match status" value="1"/>
</dbReference>
<feature type="binding site" evidence="14">
    <location>
        <position position="426"/>
    </location>
    <ligand>
        <name>Zn(2+)</name>
        <dbReference type="ChEBI" id="CHEBI:29105"/>
    </ligand>
</feature>
<dbReference type="NCBIfam" id="NF005932">
    <property type="entry name" value="PRK07956.1"/>
    <property type="match status" value="1"/>
</dbReference>
<keyword evidence="17" id="KW-1185">Reference proteome</keyword>
<dbReference type="Gene3D" id="2.40.50.140">
    <property type="entry name" value="Nucleic acid-binding proteins"/>
    <property type="match status" value="1"/>
</dbReference>
<reference evidence="16 17" key="1">
    <citation type="journal article" date="2007" name="Nature">
        <title>Light stimulates growth of proteorhodopsin-containing marine Flavobacteria.</title>
        <authorList>
            <person name="Gomez-Consarnau L."/>
            <person name="Gonzalez J.M."/>
            <person name="Coll-Llado M."/>
            <person name="Gourdon P."/>
            <person name="Pascher T."/>
            <person name="Neutze R."/>
            <person name="Pedros-Alio C."/>
            <person name="Pinhassi J."/>
        </authorList>
    </citation>
    <scope>NUCLEOTIDE SEQUENCE [LARGE SCALE GENOMIC DNA]</scope>
    <source>
        <strain evidence="16 17">MED217</strain>
    </source>
</reference>
<dbReference type="GO" id="GO:0006260">
    <property type="term" value="P:DNA replication"/>
    <property type="evidence" value="ECO:0007669"/>
    <property type="project" value="UniProtKB-KW"/>
</dbReference>
<feature type="binding site" evidence="14">
    <location>
        <begin position="31"/>
        <end position="35"/>
    </location>
    <ligand>
        <name>NAD(+)</name>
        <dbReference type="ChEBI" id="CHEBI:57540"/>
    </ligand>
</feature>
<keyword evidence="6 14" id="KW-0479">Metal-binding</keyword>
<dbReference type="PANTHER" id="PTHR23389">
    <property type="entry name" value="CHROMOSOME TRANSMISSION FIDELITY FACTOR 18"/>
    <property type="match status" value="1"/>
</dbReference>
<dbReference type="CDD" id="cd00114">
    <property type="entry name" value="LIGANc"/>
    <property type="match status" value="1"/>
</dbReference>
<dbReference type="InterPro" id="IPR001357">
    <property type="entry name" value="BRCT_dom"/>
</dbReference>
<feature type="binding site" evidence="14">
    <location>
        <position position="284"/>
    </location>
    <ligand>
        <name>NAD(+)</name>
        <dbReference type="ChEBI" id="CHEBI:57540"/>
    </ligand>
</feature>
<keyword evidence="7 14" id="KW-0227">DNA damage</keyword>
<dbReference type="InterPro" id="IPR012340">
    <property type="entry name" value="NA-bd_OB-fold"/>
</dbReference>
<dbReference type="FunFam" id="1.10.150.20:FF:000007">
    <property type="entry name" value="DNA ligase"/>
    <property type="match status" value="1"/>
</dbReference>
<dbReference type="RefSeq" id="WP_009779993.1">
    <property type="nucleotide sequence ID" value="NZ_CH672395.1"/>
</dbReference>
<dbReference type="SMART" id="SM00532">
    <property type="entry name" value="LIGANc"/>
    <property type="match status" value="1"/>
</dbReference>
<dbReference type="HOGENOM" id="CLU_007764_2_0_10"/>
<comment type="catalytic activity">
    <reaction evidence="12 14">
        <text>NAD(+) + (deoxyribonucleotide)n-3'-hydroxyl + 5'-phospho-(deoxyribonucleotide)m = (deoxyribonucleotide)n+m + AMP + beta-nicotinamide D-nucleotide.</text>
        <dbReference type="EC" id="6.5.1.2"/>
    </reaction>
</comment>
<keyword evidence="4 14" id="KW-0436">Ligase</keyword>
<dbReference type="GO" id="GO:0046872">
    <property type="term" value="F:metal ion binding"/>
    <property type="evidence" value="ECO:0007669"/>
    <property type="project" value="UniProtKB-KW"/>
</dbReference>
<evidence type="ECO:0000256" key="14">
    <source>
        <dbReference type="HAMAP-Rule" id="MF_01588"/>
    </source>
</evidence>
<protein>
    <recommendedName>
        <fullName evidence="3 14">DNA ligase</fullName>
        <ecNumber evidence="2 14">6.5.1.2</ecNumber>
    </recommendedName>
    <alternativeName>
        <fullName evidence="14">Polydeoxyribonucleotide synthase [NAD(+)]</fullName>
    </alternativeName>
</protein>
<comment type="function">
    <text evidence="1 14">DNA ligase that catalyzes the formation of phosphodiester linkages between 5'-phosphoryl and 3'-hydroxyl groups in double-stranded DNA using NAD as a coenzyme and as the energy source for the reaction. It is essential for DNA replication and repair of damaged DNA.</text>
</comment>
<feature type="binding site" evidence="14">
    <location>
        <position position="402"/>
    </location>
    <ligand>
        <name>Zn(2+)</name>
        <dbReference type="ChEBI" id="CHEBI:29105"/>
    </ligand>
</feature>
<dbReference type="Gene3D" id="6.20.10.30">
    <property type="match status" value="1"/>
</dbReference>
<dbReference type="PROSITE" id="PS50172">
    <property type="entry name" value="BRCT"/>
    <property type="match status" value="1"/>
</dbReference>
<evidence type="ECO:0000313" key="17">
    <source>
        <dbReference type="Proteomes" id="UP000001601"/>
    </source>
</evidence>
<dbReference type="CDD" id="cd17748">
    <property type="entry name" value="BRCT_DNA_ligase_like"/>
    <property type="match status" value="1"/>
</dbReference>
<dbReference type="Pfam" id="PF12826">
    <property type="entry name" value="HHH_2"/>
    <property type="match status" value="1"/>
</dbReference>
<dbReference type="FunFam" id="3.30.470.30:FF:000001">
    <property type="entry name" value="DNA ligase"/>
    <property type="match status" value="1"/>
</dbReference>
<keyword evidence="8 14" id="KW-0862">Zinc</keyword>
<dbReference type="AlphaFoldDB" id="A3XM77"/>
<dbReference type="GO" id="GO:0003911">
    <property type="term" value="F:DNA ligase (NAD+) activity"/>
    <property type="evidence" value="ECO:0007669"/>
    <property type="project" value="UniProtKB-UniRule"/>
</dbReference>
<evidence type="ECO:0000256" key="7">
    <source>
        <dbReference type="ARBA" id="ARBA00022763"/>
    </source>
</evidence>
<dbReference type="FunFam" id="2.40.50.140:FF:000012">
    <property type="entry name" value="DNA ligase"/>
    <property type="match status" value="1"/>
</dbReference>
<evidence type="ECO:0000256" key="1">
    <source>
        <dbReference type="ARBA" id="ARBA00004067"/>
    </source>
</evidence>
<dbReference type="Pfam" id="PF03119">
    <property type="entry name" value="DNA_ligase_ZBD"/>
    <property type="match status" value="1"/>
</dbReference>
<evidence type="ECO:0000256" key="4">
    <source>
        <dbReference type="ARBA" id="ARBA00022598"/>
    </source>
</evidence>
<keyword evidence="9 14" id="KW-0460">Magnesium</keyword>
<accession>A3XM77</accession>
<organism evidence="16 17">
    <name type="scientific">Leeuwenhoekiella blandensis (strain CECT 7118 / CCUG 51940 / KCTC 22103 / MED217)</name>
    <name type="common">Flavobacterium sp. (strain MED217)</name>
    <dbReference type="NCBI Taxonomy" id="398720"/>
    <lineage>
        <taxon>Bacteria</taxon>
        <taxon>Pseudomonadati</taxon>
        <taxon>Bacteroidota</taxon>
        <taxon>Flavobacteriia</taxon>
        <taxon>Flavobacteriales</taxon>
        <taxon>Flavobacteriaceae</taxon>
        <taxon>Leeuwenhoekiella</taxon>
    </lineage>
</organism>
<evidence type="ECO:0000256" key="2">
    <source>
        <dbReference type="ARBA" id="ARBA00012722"/>
    </source>
</evidence>
<keyword evidence="11 14" id="KW-0234">DNA repair</keyword>
<dbReference type="GO" id="GO:0006281">
    <property type="term" value="P:DNA repair"/>
    <property type="evidence" value="ECO:0007669"/>
    <property type="project" value="UniProtKB-KW"/>
</dbReference>
<feature type="binding site" evidence="14">
    <location>
        <position position="169"/>
    </location>
    <ligand>
        <name>NAD(+)</name>
        <dbReference type="ChEBI" id="CHEBI:57540"/>
    </ligand>
</feature>
<dbReference type="PIRSF" id="PIRSF001604">
    <property type="entry name" value="LigA"/>
    <property type="match status" value="1"/>
</dbReference>
<evidence type="ECO:0000256" key="10">
    <source>
        <dbReference type="ARBA" id="ARBA00023027"/>
    </source>
</evidence>
<keyword evidence="5 14" id="KW-0235">DNA replication</keyword>
<comment type="similarity">
    <text evidence="13 14">Belongs to the NAD-dependent DNA ligase family. LigA subfamily.</text>
</comment>
<gene>
    <name evidence="14" type="primary">ligA</name>
    <name evidence="16" type="ORF">MED217_08061</name>
</gene>
<dbReference type="Pfam" id="PF01653">
    <property type="entry name" value="DNA_ligase_aden"/>
    <property type="match status" value="1"/>
</dbReference>
<feature type="binding site" evidence="14">
    <location>
        <position position="405"/>
    </location>
    <ligand>
        <name>Zn(2+)</name>
        <dbReference type="ChEBI" id="CHEBI:29105"/>
    </ligand>
</feature>
<dbReference type="InterPro" id="IPR033136">
    <property type="entry name" value="DNA_ligase_CS"/>
</dbReference>
<dbReference type="InterPro" id="IPR013839">
    <property type="entry name" value="DNAligase_adenylation"/>
</dbReference>
<evidence type="ECO:0000259" key="15">
    <source>
        <dbReference type="PROSITE" id="PS50172"/>
    </source>
</evidence>
<sequence>MTAQEKIEALRQELRQYNYEYYVLDKPQVDDYTFDQKLKELQEMEAKHPEFYDANSPTLRVGGEVTKNFATVKHEHRMYSLDNSYSQEDLEDWEKRIKKLVDGAVEYVCELKYDGASISLTYEEGVLVRAVTRGDGVQGDDVTNNVKTIRSVPLKLKGDFPAKFDIRGEIVLPLAGFAAMNAERVEAGDEPYSNPRNTASGSLKLQDSAEVAKRPLECLLYSIVGENLDIASQFESLEKARSWGFKVPEVAKKTASTAETFEFLNYWDEHRHDLPYETDGVVIKVNSFRQQEELGFTAKAPRWAMAYKFKTEQAETVLEKITYQVGRTGAITPVANLVPVQLAGTIVKRASLHNADQIEKLDVREGDHVYVEKGGEIIPKIVGVDFEQRDPDSTATEYISECPECGTTLVRQEGEAQHYCPNDMGCPPQIIGRIQHFISRKAMDIEGLGGETVALLVNEGLIKNYADLYTLKKEQILPLERMAEKSADNLIKGIEASKQIPFERVLFGLGIRYVGETVARKLAKQFKTIDALAEASEETLVAVDEIGARIAQSVVSFFSEEANQDLIKRLKDYGLQLELDASVLENQTDKLQGQTFVISGVFSKVSRTELKKLIEDNGGKASGSISSKTNYLVAGENMGPSKLQKAEKLGVPIISEDDFLAML</sequence>
<evidence type="ECO:0000256" key="9">
    <source>
        <dbReference type="ARBA" id="ARBA00022842"/>
    </source>
</evidence>
<dbReference type="InterPro" id="IPR041663">
    <property type="entry name" value="DisA/LigA_HHH"/>
</dbReference>
<comment type="caution">
    <text evidence="16">The sequence shown here is derived from an EMBL/GenBank/DDBJ whole genome shotgun (WGS) entry which is preliminary data.</text>
</comment>
<dbReference type="OrthoDB" id="9759736at2"/>
<dbReference type="STRING" id="398720.MED217_08061"/>
<dbReference type="FunFam" id="1.10.150.20:FF:000006">
    <property type="entry name" value="DNA ligase"/>
    <property type="match status" value="1"/>
</dbReference>
<evidence type="ECO:0000313" key="16">
    <source>
        <dbReference type="EMBL" id="EAQ49344.1"/>
    </source>
</evidence>
<evidence type="ECO:0000256" key="12">
    <source>
        <dbReference type="ARBA" id="ARBA00034005"/>
    </source>
</evidence>
<dbReference type="Gene3D" id="1.10.150.20">
    <property type="entry name" value="5' to 3' exonuclease, C-terminal subdomain"/>
    <property type="match status" value="2"/>
</dbReference>
<feature type="domain" description="BRCT" evidence="15">
    <location>
        <begin position="586"/>
        <end position="663"/>
    </location>
</feature>
<dbReference type="Pfam" id="PF00533">
    <property type="entry name" value="BRCT"/>
    <property type="match status" value="1"/>
</dbReference>
<dbReference type="HAMAP" id="MF_01588">
    <property type="entry name" value="DNA_ligase_A"/>
    <property type="match status" value="1"/>
</dbReference>
<feature type="binding site" evidence="14">
    <location>
        <begin position="80"/>
        <end position="81"/>
    </location>
    <ligand>
        <name>NAD(+)</name>
        <dbReference type="ChEBI" id="CHEBI:57540"/>
    </ligand>
</feature>
<dbReference type="GO" id="GO:0005829">
    <property type="term" value="C:cytosol"/>
    <property type="evidence" value="ECO:0007669"/>
    <property type="project" value="TreeGrafter"/>
</dbReference>
<dbReference type="NCBIfam" id="TIGR00575">
    <property type="entry name" value="dnlj"/>
    <property type="match status" value="1"/>
</dbReference>
<dbReference type="SUPFAM" id="SSF52113">
    <property type="entry name" value="BRCT domain"/>
    <property type="match status" value="1"/>
</dbReference>
<dbReference type="Gene3D" id="3.40.50.10190">
    <property type="entry name" value="BRCT domain"/>
    <property type="match status" value="1"/>
</dbReference>
<feature type="binding site" evidence="14">
    <location>
        <position position="110"/>
    </location>
    <ligand>
        <name>NAD(+)</name>
        <dbReference type="ChEBI" id="CHEBI:57540"/>
    </ligand>
</feature>
<dbReference type="EMBL" id="AANC01000005">
    <property type="protein sequence ID" value="EAQ49344.1"/>
    <property type="molecule type" value="Genomic_DNA"/>
</dbReference>
<dbReference type="SMART" id="SM00292">
    <property type="entry name" value="BRCT"/>
    <property type="match status" value="1"/>
</dbReference>
<dbReference type="InterPro" id="IPR036420">
    <property type="entry name" value="BRCT_dom_sf"/>
</dbReference>
<keyword evidence="14" id="KW-0464">Manganese</keyword>
<feature type="binding site" evidence="14">
    <location>
        <position position="308"/>
    </location>
    <ligand>
        <name>NAD(+)</name>
        <dbReference type="ChEBI" id="CHEBI:57540"/>
    </ligand>
</feature>
<feature type="binding site" evidence="14">
    <location>
        <position position="420"/>
    </location>
    <ligand>
        <name>Zn(2+)</name>
        <dbReference type="ChEBI" id="CHEBI:29105"/>
    </ligand>
</feature>
<dbReference type="SUPFAM" id="SSF47781">
    <property type="entry name" value="RuvA domain 2-like"/>
    <property type="match status" value="1"/>
</dbReference>
<dbReference type="InterPro" id="IPR010994">
    <property type="entry name" value="RuvA_2-like"/>
</dbReference>